<evidence type="ECO:0008006" key="3">
    <source>
        <dbReference type="Google" id="ProtNLM"/>
    </source>
</evidence>
<dbReference type="Proteomes" id="UP000324255">
    <property type="component" value="Unassembled WGS sequence"/>
</dbReference>
<dbReference type="RefSeq" id="WP_126981310.1">
    <property type="nucleotide sequence ID" value="NZ_VWVM01000005.1"/>
</dbReference>
<comment type="caution">
    <text evidence="1">The sequence shown here is derived from an EMBL/GenBank/DDBJ whole genome shotgun (WGS) entry which is preliminary data.</text>
</comment>
<name>A0AB34CPE0_9GAMM</name>
<accession>A0AB34CPE0</accession>
<organism evidence="1 2">
    <name type="scientific">Candidatus Pantoea gossypiicola</name>
    <dbReference type="NCBI Taxonomy" id="2608008"/>
    <lineage>
        <taxon>Bacteria</taxon>
        <taxon>Pseudomonadati</taxon>
        <taxon>Pseudomonadota</taxon>
        <taxon>Gammaproteobacteria</taxon>
        <taxon>Enterobacterales</taxon>
        <taxon>Erwiniaceae</taxon>
        <taxon>Pantoea</taxon>
    </lineage>
</organism>
<proteinExistence type="predicted"/>
<evidence type="ECO:0000313" key="2">
    <source>
        <dbReference type="Proteomes" id="UP000324255"/>
    </source>
</evidence>
<sequence length="100" mass="11711">MVENHNFGYHFHYCKVKKRTLERTNLLLTFDTVFKKTNKKPKPDLFGEYHAEGKNKKIDMETIGDNKRYPIYLVCHDAGQKRGLSNFKTPSNKSKLFITG</sequence>
<protein>
    <recommendedName>
        <fullName evidence="3">Transposase</fullName>
    </recommendedName>
</protein>
<reference evidence="1 2" key="1">
    <citation type="submission" date="2019-09" db="EMBL/GenBank/DDBJ databases">
        <title>Genomic diversity of phyloplane-associated Pantoea species in Pakistan cotton crop.</title>
        <authorList>
            <person name="Tufail M.R."/>
            <person name="Cook D.R."/>
        </authorList>
    </citation>
    <scope>NUCLEOTIDE SEQUENCE [LARGE SCALE GENOMIC DNA]</scope>
    <source>
        <strain evidence="1 2">B_8</strain>
    </source>
</reference>
<gene>
    <name evidence="1" type="ORF">F3I20_08055</name>
</gene>
<dbReference type="EMBL" id="VWVM01000005">
    <property type="protein sequence ID" value="KAA6125899.1"/>
    <property type="molecule type" value="Genomic_DNA"/>
</dbReference>
<evidence type="ECO:0000313" key="1">
    <source>
        <dbReference type="EMBL" id="KAA6125899.1"/>
    </source>
</evidence>
<keyword evidence="2" id="KW-1185">Reference proteome</keyword>
<dbReference type="AlphaFoldDB" id="A0AB34CPE0"/>